<evidence type="ECO:0000256" key="1">
    <source>
        <dbReference type="ARBA" id="ARBA00007447"/>
    </source>
</evidence>
<dbReference type="SMR" id="A0A314KPA9"/>
<comment type="caution">
    <text evidence="4">The sequence shown here is derived from an EMBL/GenBank/DDBJ whole genome shotgun (WGS) entry which is preliminary data.</text>
</comment>
<sequence length="757" mass="85313">MSIDPTKLPDPPMPSYTFTIYHRDIFEKSKFKDYDSLLENRLARGHARASSLASVIENGNGIGENETLARQYNEQGSKINREKVPKSTSTYFANGEYVASFRLGSQGVRNFLLVDTGSDLIWWQCGPCDPNKCYKQKFQPLYVSTESKVFRKIDCFLHGERCLEDLDLSFKCTSDHSCTYDVKYGDGARTKGFMADDVITFVLDQRPVRIIFGCSKDQTSGTTFTGEYSGIAGLGRRKIMGGYSLPTQFGADLMSMCLPGFYSATGSSLNFHTTKWPRATSAKLLLNIKFPSFYFVNLYKVFINDREVEMSPSWWNFKKDLTGGIFVDTGTVISYFPQEFYTIFRYVFREEVRDIPLVDTPVGPLDTCYKEDPSGRELNFPVVKLYFGSKPIGISISTLDPWYLLDQLHSAIIAHTYREGNEVADGLAKAGCNFPSTDKPFIFEEPPDFVNTFLQKDQAGVTRTRKITCLSHQLEDVDQDIFDNHSNDLEWQLLIAPLQPNDQNYLLIDTGSDLVWWQCGPCEANKCYKQNQPLYDSTTSKTFRKVDCYRRGSDCMTIDPAFHCDLDQRPIRVTFGCSKNQLTGEKNFSASASGIVGLGHDAFSVAGYSLPSQFGANLMSMCLPSFYSGKGSILSFHISKLPRATSAKLLPNYRAEVRDIPMVENPVGPFDTCYKEDPIGRDLYFPAVKLYFGSVNSSTMLFLAQKRVVVNYRGLYCLAFIGWNRDQSVLGMYQLQGVGLTFDTSENTLSFDIDACD</sequence>
<evidence type="ECO:0000259" key="3">
    <source>
        <dbReference type="PROSITE" id="PS51767"/>
    </source>
</evidence>
<dbReference type="EMBL" id="MJEQ01001469">
    <property type="protein sequence ID" value="OIT30609.1"/>
    <property type="molecule type" value="Genomic_DNA"/>
</dbReference>
<protein>
    <submittedName>
        <fullName evidence="4">Protein aspartic protease in guard cell 1</fullName>
    </submittedName>
</protein>
<evidence type="ECO:0000313" key="5">
    <source>
        <dbReference type="Proteomes" id="UP000187609"/>
    </source>
</evidence>
<dbReference type="InterPro" id="IPR033121">
    <property type="entry name" value="PEPTIDASE_A1"/>
</dbReference>
<proteinExistence type="inferred from homology"/>
<keyword evidence="4" id="KW-0378">Hydrolase</keyword>
<dbReference type="SUPFAM" id="SSF50630">
    <property type="entry name" value="Acid proteases"/>
    <property type="match status" value="2"/>
</dbReference>
<dbReference type="Pfam" id="PF14543">
    <property type="entry name" value="TAXi_N"/>
    <property type="match status" value="2"/>
</dbReference>
<keyword evidence="4" id="KW-0645">Protease</keyword>
<dbReference type="PANTHER" id="PTHR13683:SF630">
    <property type="entry name" value="PROTEIN ASPARTIC PROTEASE IN GUARD CELL 1-LIKE"/>
    <property type="match status" value="1"/>
</dbReference>
<dbReference type="PROSITE" id="PS51767">
    <property type="entry name" value="PEPTIDASE_A1"/>
    <property type="match status" value="1"/>
</dbReference>
<dbReference type="Gramene" id="OIT30609">
    <property type="protein sequence ID" value="OIT30609"/>
    <property type="gene ID" value="A4A49_52342"/>
</dbReference>
<feature type="active site" evidence="2">
    <location>
        <position position="115"/>
    </location>
</feature>
<dbReference type="InterPro" id="IPR021109">
    <property type="entry name" value="Peptidase_aspartic_dom_sf"/>
</dbReference>
<dbReference type="InterPro" id="IPR001461">
    <property type="entry name" value="Aspartic_peptidase_A1"/>
</dbReference>
<reference evidence="4" key="1">
    <citation type="submission" date="2016-11" db="EMBL/GenBank/DDBJ databases">
        <title>The genome of Nicotiana attenuata.</title>
        <authorList>
            <person name="Xu S."/>
            <person name="Brockmoeller T."/>
            <person name="Gaquerel E."/>
            <person name="Navarro A."/>
            <person name="Kuhl H."/>
            <person name="Gase K."/>
            <person name="Ling Z."/>
            <person name="Zhou W."/>
            <person name="Kreitzer C."/>
            <person name="Stanke M."/>
            <person name="Tang H."/>
            <person name="Lyons E."/>
            <person name="Pandey P."/>
            <person name="Pandey S.P."/>
            <person name="Timmermann B."/>
            <person name="Baldwin I.T."/>
        </authorList>
    </citation>
    <scope>NUCLEOTIDE SEQUENCE [LARGE SCALE GENOMIC DNA]</scope>
    <source>
        <strain evidence="4">UT</strain>
    </source>
</reference>
<dbReference type="Proteomes" id="UP000187609">
    <property type="component" value="Unassembled WGS sequence"/>
</dbReference>
<dbReference type="Pfam" id="PF14541">
    <property type="entry name" value="TAXi_C"/>
    <property type="match status" value="2"/>
</dbReference>
<evidence type="ECO:0000313" key="4">
    <source>
        <dbReference type="EMBL" id="OIT30609.1"/>
    </source>
</evidence>
<dbReference type="AlphaFoldDB" id="A0A314KPA9"/>
<organism evidence="4 5">
    <name type="scientific">Nicotiana attenuata</name>
    <name type="common">Coyote tobacco</name>
    <dbReference type="NCBI Taxonomy" id="49451"/>
    <lineage>
        <taxon>Eukaryota</taxon>
        <taxon>Viridiplantae</taxon>
        <taxon>Streptophyta</taxon>
        <taxon>Embryophyta</taxon>
        <taxon>Tracheophyta</taxon>
        <taxon>Spermatophyta</taxon>
        <taxon>Magnoliopsida</taxon>
        <taxon>eudicotyledons</taxon>
        <taxon>Gunneridae</taxon>
        <taxon>Pentapetalae</taxon>
        <taxon>asterids</taxon>
        <taxon>lamiids</taxon>
        <taxon>Solanales</taxon>
        <taxon>Solanaceae</taxon>
        <taxon>Nicotianoideae</taxon>
        <taxon>Nicotianeae</taxon>
        <taxon>Nicotiana</taxon>
    </lineage>
</organism>
<name>A0A314KPA9_NICAT</name>
<feature type="active site" evidence="2">
    <location>
        <position position="328"/>
    </location>
</feature>
<feature type="domain" description="Peptidase A1" evidence="3">
    <location>
        <begin position="97"/>
        <end position="435"/>
    </location>
</feature>
<accession>A0A314KPA9</accession>
<dbReference type="PANTHER" id="PTHR13683">
    <property type="entry name" value="ASPARTYL PROTEASES"/>
    <property type="match status" value="1"/>
</dbReference>
<dbReference type="GO" id="GO:0004190">
    <property type="term" value="F:aspartic-type endopeptidase activity"/>
    <property type="evidence" value="ECO:0007669"/>
    <property type="project" value="InterPro"/>
</dbReference>
<dbReference type="InterPro" id="IPR032861">
    <property type="entry name" value="TAXi_N"/>
</dbReference>
<dbReference type="Gene3D" id="2.40.70.10">
    <property type="entry name" value="Acid Proteases"/>
    <property type="match status" value="5"/>
</dbReference>
<gene>
    <name evidence="4" type="primary">ASPG1_4</name>
    <name evidence="4" type="ORF">A4A49_52342</name>
</gene>
<evidence type="ECO:0000256" key="2">
    <source>
        <dbReference type="PIRSR" id="PIRSR601461-1"/>
    </source>
</evidence>
<dbReference type="InterPro" id="IPR032799">
    <property type="entry name" value="TAXi_C"/>
</dbReference>
<keyword evidence="5" id="KW-1185">Reference proteome</keyword>
<comment type="similarity">
    <text evidence="1">Belongs to the peptidase A1 family.</text>
</comment>
<dbReference type="GO" id="GO:0006508">
    <property type="term" value="P:proteolysis"/>
    <property type="evidence" value="ECO:0007669"/>
    <property type="project" value="UniProtKB-KW"/>
</dbReference>